<keyword evidence="1" id="KW-1133">Transmembrane helix</keyword>
<keyword evidence="1" id="KW-0472">Membrane</keyword>
<dbReference type="Proteomes" id="UP000326711">
    <property type="component" value="Chromosome"/>
</dbReference>
<organism evidence="2 3">
    <name type="scientific">Corynebacterium urogenitale</name>
    <dbReference type="NCBI Taxonomy" id="2487892"/>
    <lineage>
        <taxon>Bacteria</taxon>
        <taxon>Bacillati</taxon>
        <taxon>Actinomycetota</taxon>
        <taxon>Actinomycetes</taxon>
        <taxon>Mycobacteriales</taxon>
        <taxon>Corynebacteriaceae</taxon>
        <taxon>Corynebacterium</taxon>
    </lineage>
</organism>
<protein>
    <recommendedName>
        <fullName evidence="4">DUF3068 domain-containing protein</fullName>
    </recommendedName>
</protein>
<dbReference type="KEGG" id="cuo:CUROG_08950"/>
<keyword evidence="3" id="KW-1185">Reference proteome</keyword>
<name>A0A5J6Z7V1_9CORY</name>
<evidence type="ECO:0000313" key="3">
    <source>
        <dbReference type="Proteomes" id="UP000326711"/>
    </source>
</evidence>
<sequence>MYFRAADCARIMVLMLSRQRILALFALLGGVLLLATGAILPRFLPVDEPTPLDLGATTISLEDPAATVGEGYQPGEREPQEREAPVVRQFHLTQGAPADETEVSGRVGVTTRREDVDDDLDALLEAQVYTFRADRFSGEVVGGTGQVADTPATPSVEVPMQGAWAKFPQNAQQEAYDYFDYTLRASFPAEFSREEVRKDSAGRDVTVHIYEQRIDSTNVADSYQGIRNEIALPEGADVDVAERQPRVAQLYHSATRELAVEPASGLIVGVTEHTTDEYKVRGADGQLRPVQTLLDFEGKTALEAEAQLLTQAAKAAESPNTTMWSLALIAAGVMVSAVSLFFVVRPQRRRYDEGE</sequence>
<dbReference type="Pfam" id="PF11271">
    <property type="entry name" value="PorA"/>
    <property type="match status" value="1"/>
</dbReference>
<reference evidence="3" key="1">
    <citation type="submission" date="2019-10" db="EMBL/GenBank/DDBJ databases">
        <title>Complete genome sequence of Corynebacterium urogenitalis DSM 108747, isolated from the genital tract of a cow.</title>
        <authorList>
            <person name="Ruckert C."/>
            <person name="Ballas P."/>
            <person name="Wagener K."/>
            <person name="Drillich M."/>
            <person name="Kaempfer P."/>
            <person name="Busse H.-J."/>
            <person name="Ehling-Schulz M."/>
        </authorList>
    </citation>
    <scope>NUCLEOTIDE SEQUENCE [LARGE SCALE GENOMIC DNA]</scope>
    <source>
        <strain evidence="3">LMM 1652</strain>
    </source>
</reference>
<evidence type="ECO:0000313" key="2">
    <source>
        <dbReference type="EMBL" id="QFQ03138.1"/>
    </source>
</evidence>
<gene>
    <name evidence="2" type="ORF">CUROG_08950</name>
</gene>
<keyword evidence="1" id="KW-0812">Transmembrane</keyword>
<feature type="transmembrane region" description="Helical" evidence="1">
    <location>
        <begin position="323"/>
        <end position="344"/>
    </location>
</feature>
<evidence type="ECO:0000256" key="1">
    <source>
        <dbReference type="SAM" id="Phobius"/>
    </source>
</evidence>
<dbReference type="AlphaFoldDB" id="A0A5J6Z7V1"/>
<proteinExistence type="predicted"/>
<dbReference type="EMBL" id="CP045032">
    <property type="protein sequence ID" value="QFQ03138.1"/>
    <property type="molecule type" value="Genomic_DNA"/>
</dbReference>
<accession>A0A5J6Z7V1</accession>
<evidence type="ECO:0008006" key="4">
    <source>
        <dbReference type="Google" id="ProtNLM"/>
    </source>
</evidence>
<dbReference type="InterPro" id="IPR021424">
    <property type="entry name" value="PorA"/>
</dbReference>